<gene>
    <name evidence="2" type="ORF">DR980_02015</name>
</gene>
<dbReference type="AlphaFoldDB" id="A0A366B4L7"/>
<evidence type="ECO:0000313" key="2">
    <source>
        <dbReference type="EMBL" id="RBN51956.1"/>
    </source>
</evidence>
<keyword evidence="3" id="KW-1185">Reference proteome</keyword>
<dbReference type="Proteomes" id="UP000253676">
    <property type="component" value="Unassembled WGS sequence"/>
</dbReference>
<keyword evidence="1" id="KW-1133">Transmembrane helix</keyword>
<keyword evidence="1" id="KW-0472">Membrane</keyword>
<sequence length="77" mass="8802">MKNVFMYSMFVFGTILIIKGVFNFFPFEIKSNVNASEAYNSGHIVGYIIGKFGKIALGVLMLKYGYQTYLEGKRRTE</sequence>
<accession>A0A366B4L7</accession>
<keyword evidence="1" id="KW-0812">Transmembrane</keyword>
<dbReference type="RefSeq" id="WP_113633573.1">
    <property type="nucleotide sequence ID" value="NZ_QNUX01000001.1"/>
</dbReference>
<evidence type="ECO:0000256" key="1">
    <source>
        <dbReference type="SAM" id="Phobius"/>
    </source>
</evidence>
<organism evidence="2 3">
    <name type="scientific">Flavobacterium psychrolimnae</name>
    <dbReference type="NCBI Taxonomy" id="249351"/>
    <lineage>
        <taxon>Bacteria</taxon>
        <taxon>Pseudomonadati</taxon>
        <taxon>Bacteroidota</taxon>
        <taxon>Flavobacteriia</taxon>
        <taxon>Flavobacteriales</taxon>
        <taxon>Flavobacteriaceae</taxon>
        <taxon>Flavobacterium</taxon>
    </lineage>
</organism>
<proteinExistence type="predicted"/>
<feature type="transmembrane region" description="Helical" evidence="1">
    <location>
        <begin position="45"/>
        <end position="66"/>
    </location>
</feature>
<comment type="caution">
    <text evidence="2">The sequence shown here is derived from an EMBL/GenBank/DDBJ whole genome shotgun (WGS) entry which is preliminary data.</text>
</comment>
<reference evidence="2 3" key="1">
    <citation type="submission" date="2018-07" db="EMBL/GenBank/DDBJ databases">
        <title>Complete genome sequence of Flavobacterium psychrolimnae LMG 22018.</title>
        <authorList>
            <person name="Kim D.-U."/>
        </authorList>
    </citation>
    <scope>NUCLEOTIDE SEQUENCE [LARGE SCALE GENOMIC DNA]</scope>
    <source>
        <strain evidence="2 3">LMG 22018</strain>
    </source>
</reference>
<dbReference type="EMBL" id="QNUX01000001">
    <property type="protein sequence ID" value="RBN51956.1"/>
    <property type="molecule type" value="Genomic_DNA"/>
</dbReference>
<name>A0A366B4L7_9FLAO</name>
<evidence type="ECO:0000313" key="3">
    <source>
        <dbReference type="Proteomes" id="UP000253676"/>
    </source>
</evidence>
<feature type="transmembrane region" description="Helical" evidence="1">
    <location>
        <begin position="7"/>
        <end position="25"/>
    </location>
</feature>
<dbReference type="OrthoDB" id="1364284at2"/>
<protein>
    <submittedName>
        <fullName evidence="2">Uncharacterized protein</fullName>
    </submittedName>
</protein>